<dbReference type="GO" id="GO:0005783">
    <property type="term" value="C:endoplasmic reticulum"/>
    <property type="evidence" value="ECO:0007669"/>
    <property type="project" value="TreeGrafter"/>
</dbReference>
<dbReference type="Gene3D" id="3.40.1090.10">
    <property type="entry name" value="Cytosolic phospholipase A2 catalytic domain"/>
    <property type="match status" value="1"/>
</dbReference>
<dbReference type="GO" id="GO:0004622">
    <property type="term" value="F:phosphatidylcholine lysophospholipase activity"/>
    <property type="evidence" value="ECO:0007669"/>
    <property type="project" value="UniProtKB-EC"/>
</dbReference>
<dbReference type="GO" id="GO:0046475">
    <property type="term" value="P:glycerophospholipid catabolic process"/>
    <property type="evidence" value="ECO:0007669"/>
    <property type="project" value="TreeGrafter"/>
</dbReference>
<evidence type="ECO:0000256" key="3">
    <source>
        <dbReference type="ARBA" id="ARBA00013274"/>
    </source>
</evidence>
<dbReference type="GO" id="GO:0005829">
    <property type="term" value="C:cytosol"/>
    <property type="evidence" value="ECO:0007669"/>
    <property type="project" value="TreeGrafter"/>
</dbReference>
<accession>A0A4S3JSV5</accession>
<reference evidence="13 14" key="1">
    <citation type="submission" date="2019-03" db="EMBL/GenBank/DDBJ databases">
        <title>The genome sequence of a newly discovered highly antifungal drug resistant Aspergillus species, Aspergillus tanneri NIH 1004.</title>
        <authorList>
            <person name="Mounaud S."/>
            <person name="Singh I."/>
            <person name="Joardar V."/>
            <person name="Pakala S."/>
            <person name="Pakala S."/>
            <person name="Venepally P."/>
            <person name="Hoover J."/>
            <person name="Nierman W."/>
            <person name="Chung J."/>
            <person name="Losada L."/>
        </authorList>
    </citation>
    <scope>NUCLEOTIDE SEQUENCE [LARGE SCALE GENOMIC DNA]</scope>
    <source>
        <strain evidence="13 14">NIH1004</strain>
    </source>
</reference>
<dbReference type="FunFam" id="3.40.1090.10:FF:000010">
    <property type="entry name" value="Lysophospholipase"/>
    <property type="match status" value="1"/>
</dbReference>
<gene>
    <name evidence="13" type="ORF">EYZ11_002440</name>
</gene>
<dbReference type="InterPro" id="IPR002642">
    <property type="entry name" value="LysoPLipase_cat_dom"/>
</dbReference>
<comment type="similarity">
    <text evidence="2 11">Belongs to the lysophospholipase family.</text>
</comment>
<keyword evidence="7 10" id="KW-0443">Lipid metabolism</keyword>
<dbReference type="SUPFAM" id="SSF52151">
    <property type="entry name" value="FabD/lysophospholipase-like"/>
    <property type="match status" value="1"/>
</dbReference>
<evidence type="ECO:0000259" key="12">
    <source>
        <dbReference type="PROSITE" id="PS51210"/>
    </source>
</evidence>
<dbReference type="Pfam" id="PF01735">
    <property type="entry name" value="PLA2_B"/>
    <property type="match status" value="1"/>
</dbReference>
<evidence type="ECO:0000313" key="13">
    <source>
        <dbReference type="EMBL" id="THC98088.1"/>
    </source>
</evidence>
<evidence type="ECO:0000256" key="4">
    <source>
        <dbReference type="ARBA" id="ARBA00022729"/>
    </source>
</evidence>
<dbReference type="InterPro" id="IPR016035">
    <property type="entry name" value="Acyl_Trfase/lysoPLipase"/>
</dbReference>
<dbReference type="CDD" id="cd07203">
    <property type="entry name" value="cPLA2_Fungal_PLB"/>
    <property type="match status" value="1"/>
</dbReference>
<dbReference type="SMART" id="SM00022">
    <property type="entry name" value="PLAc"/>
    <property type="match status" value="1"/>
</dbReference>
<evidence type="ECO:0000256" key="1">
    <source>
        <dbReference type="ARBA" id="ARBA00002169"/>
    </source>
</evidence>
<dbReference type="AlphaFoldDB" id="A0A4S3JSV5"/>
<protein>
    <recommendedName>
        <fullName evidence="3 11">Lysophospholipase</fullName>
        <ecNumber evidence="3 11">3.1.1.5</ecNumber>
    </recommendedName>
</protein>
<keyword evidence="5 10" id="KW-0378">Hydrolase</keyword>
<evidence type="ECO:0000256" key="5">
    <source>
        <dbReference type="ARBA" id="ARBA00022801"/>
    </source>
</evidence>
<feature type="chain" id="PRO_5021043521" description="Lysophospholipase" evidence="11">
    <location>
        <begin position="17"/>
        <end position="627"/>
    </location>
</feature>
<feature type="signal peptide" evidence="11">
    <location>
        <begin position="1"/>
        <end position="16"/>
    </location>
</feature>
<sequence length="627" mass="68183">MKIPLLSLAAAGLSSAASLPLDPRALPNAPDGYAPANVSCPATRPSIRSAGELSANETDWLKIRRKETLQPLKDLLGRLNIASFDAAKYIDTHSSNISNIPNVAIAVSGGGYRAMTNGAGALKAFDSRTDNSTAKGQLGGLLQSATYVSGLSGGSWLLGSIVVNNFTTVGALQADEKVWNLDKSIFEGPNYKGVQILSTASYWKHLIKAVDAKEEAGYNTSITDYWGRALSHQFINSTTDDGGIDYTWSSIALTDTFKRGQMPLPLVVADGRNPGEKVIGTNSTVYEFNPWEFGTWDPSVYGFAPLEFLGSRFEDGKLADDEKCVRGFDNAGFVMGTSSSLFNQGLLRLNKTDAPDFVKDTMYKLLKSMDKNDEDIAVYSPNPFYRYRNATHIYAQQRDLDVVDGGEDGQNIPLHPVIQPSRHVDVVFAVDSSADTNSWPNGASLVHTYERSLNSTGIGNGTVFPAVPDKNTFINLGLNKRPTFFGCDTKNLTGPSPLIVYLPNSPHTYHSNASTYKMEYSDSERDDIILNGYNVVTRGNSSLDADWPSCVGCAIISRSAERTGTTLPKACETCFKNYCWNGTVDSREPKNYEPELQMEEAASSATRGHLNRYSALIAVSVAFLMTI</sequence>
<keyword evidence="8" id="KW-0325">Glycoprotein</keyword>
<organism evidence="13 14">
    <name type="scientific">Aspergillus tanneri</name>
    <dbReference type="NCBI Taxonomy" id="1220188"/>
    <lineage>
        <taxon>Eukaryota</taxon>
        <taxon>Fungi</taxon>
        <taxon>Dikarya</taxon>
        <taxon>Ascomycota</taxon>
        <taxon>Pezizomycotina</taxon>
        <taxon>Eurotiomycetes</taxon>
        <taxon>Eurotiomycetidae</taxon>
        <taxon>Eurotiales</taxon>
        <taxon>Aspergillaceae</taxon>
        <taxon>Aspergillus</taxon>
        <taxon>Aspergillus subgen. Circumdati</taxon>
    </lineage>
</organism>
<evidence type="ECO:0000313" key="14">
    <source>
        <dbReference type="Proteomes" id="UP000308092"/>
    </source>
</evidence>
<keyword evidence="6 10" id="KW-0442">Lipid degradation</keyword>
<keyword evidence="14" id="KW-1185">Reference proteome</keyword>
<comment type="caution">
    <text evidence="13">The sequence shown here is derived from an EMBL/GenBank/DDBJ whole genome shotgun (WGS) entry which is preliminary data.</text>
</comment>
<dbReference type="EC" id="3.1.1.5" evidence="3 11"/>
<evidence type="ECO:0000256" key="9">
    <source>
        <dbReference type="ARBA" id="ARBA00049531"/>
    </source>
</evidence>
<dbReference type="STRING" id="1220188.A0A4S3JSV5"/>
<evidence type="ECO:0000256" key="7">
    <source>
        <dbReference type="ARBA" id="ARBA00023098"/>
    </source>
</evidence>
<dbReference type="GO" id="GO:0004623">
    <property type="term" value="F:phospholipase A2 activity"/>
    <property type="evidence" value="ECO:0007669"/>
    <property type="project" value="TreeGrafter"/>
</dbReference>
<dbReference type="PANTHER" id="PTHR10728:SF33">
    <property type="entry name" value="LYSOPHOSPHOLIPASE 1-RELATED"/>
    <property type="match status" value="1"/>
</dbReference>
<name>A0A4S3JSV5_9EURO</name>
<dbReference type="Proteomes" id="UP000308092">
    <property type="component" value="Unassembled WGS sequence"/>
</dbReference>
<comment type="catalytic activity">
    <reaction evidence="9 11">
        <text>a 1-acyl-sn-glycero-3-phosphocholine + H2O = sn-glycerol 3-phosphocholine + a fatty acid + H(+)</text>
        <dbReference type="Rhea" id="RHEA:15177"/>
        <dbReference type="ChEBI" id="CHEBI:15377"/>
        <dbReference type="ChEBI" id="CHEBI:15378"/>
        <dbReference type="ChEBI" id="CHEBI:16870"/>
        <dbReference type="ChEBI" id="CHEBI:28868"/>
        <dbReference type="ChEBI" id="CHEBI:58168"/>
        <dbReference type="EC" id="3.1.1.5"/>
    </reaction>
</comment>
<dbReference type="PANTHER" id="PTHR10728">
    <property type="entry name" value="CYTOSOLIC PHOSPHOLIPASE A2"/>
    <property type="match status" value="1"/>
</dbReference>
<proteinExistence type="inferred from homology"/>
<evidence type="ECO:0000256" key="8">
    <source>
        <dbReference type="ARBA" id="ARBA00023180"/>
    </source>
</evidence>
<evidence type="ECO:0000256" key="11">
    <source>
        <dbReference type="RuleBase" id="RU362103"/>
    </source>
</evidence>
<keyword evidence="4 11" id="KW-0732">Signal</keyword>
<dbReference type="VEuPathDB" id="FungiDB:EYZ11_002440"/>
<dbReference type="PROSITE" id="PS51210">
    <property type="entry name" value="PLA2C"/>
    <property type="match status" value="1"/>
</dbReference>
<evidence type="ECO:0000256" key="6">
    <source>
        <dbReference type="ARBA" id="ARBA00022963"/>
    </source>
</evidence>
<dbReference type="EMBL" id="SOSA01000054">
    <property type="protein sequence ID" value="THC98088.1"/>
    <property type="molecule type" value="Genomic_DNA"/>
</dbReference>
<comment type="function">
    <text evidence="1">Catalyzes the release of fatty acids from lysophospholipids.</text>
</comment>
<evidence type="ECO:0000256" key="2">
    <source>
        <dbReference type="ARBA" id="ARBA00008780"/>
    </source>
</evidence>
<evidence type="ECO:0000256" key="10">
    <source>
        <dbReference type="PROSITE-ProRule" id="PRU00555"/>
    </source>
</evidence>
<feature type="domain" description="PLA2c" evidence="12">
    <location>
        <begin position="39"/>
        <end position="585"/>
    </location>
</feature>